<reference evidence="2 3" key="1">
    <citation type="journal article" date="2013" name="PLoS Genet.">
        <title>The genome and development-dependent transcriptomes of Pyronema confluens: a window into fungal evolution.</title>
        <authorList>
            <person name="Traeger S."/>
            <person name="Altegoer F."/>
            <person name="Freitag M."/>
            <person name="Gabaldon T."/>
            <person name="Kempken F."/>
            <person name="Kumar A."/>
            <person name="Marcet-Houben M."/>
            <person name="Poggeler S."/>
            <person name="Stajich J.E."/>
            <person name="Nowrousian M."/>
        </authorList>
    </citation>
    <scope>NUCLEOTIDE SEQUENCE [LARGE SCALE GENOMIC DNA]</scope>
    <source>
        <strain evidence="3">CBS 100304</strain>
        <tissue evidence="2">Vegetative mycelium</tissue>
    </source>
</reference>
<sequence length="744" mass="79114">MPTVTNIAEDPPQHNRTSFADAPIEDDREDEIIDDELATRLRHRRLEIDHEIEEFKKRKEIEFKRFKEGLVAEAKLQRESKKEELNKEATREEANKKEVPYSPPFEKELQVAGLFAPCYLPLLEDRRSSVMEDSQDSEASQASRAPHGHSPPKSQGSASPTSTSPVPLASSLKSSSGSFFGTGNSSDGSRKSQKPKSPKKVTFQFDDESTVPSRSSPPPTKVVWSFGPINDGNFKNEHSDYGPYDEELEFGNGEIEHVENVTGSGSSTAGSPGSPGYAGYAGTAADPLAMVSSFDNQTHYTRSHGDQLVTPLAFGSELQPDNHNPSTSPMTASGNSGNWTSQLATTSETTNGMAHDSDSDDGLFDLDETVPDLPEQSPPTRDYSPLMEAQLAAQANNLNLNPRSSLSASFSASIPRGSIPASLSRPSALSNDPLTFGKTPLRAPVSPFSSSFSFNPSGRAAPTVSLNAHTASAVTSTAASSAGGIPSSLPTWGFHPPAAQQDNSRFRRRSINKYIPSPPPEEEAEAAAKGTDDEPPATSIYGSSLPMAITPRLSSLRSPPASMSPVNPSPRRVPEADRTLSPMSGLQAVLTSGAAASPAIGISGKLDTASILAEGGAEQANNSQVDSYIRTQRFPSATMSSYKTKYAEELATQLMGEGVAEESVVGGVDGRTGLDPGSFSVRGRGSYMGGARLGSVAGGQRLSVAGGSYMGSLRGSVAQGQRGYSLSARMAEEDEMEEEMRRRP</sequence>
<dbReference type="Proteomes" id="UP000018144">
    <property type="component" value="Unassembled WGS sequence"/>
</dbReference>
<proteinExistence type="predicted"/>
<feature type="region of interest" description="Disordered" evidence="1">
    <location>
        <begin position="77"/>
        <end position="101"/>
    </location>
</feature>
<keyword evidence="3" id="KW-1185">Reference proteome</keyword>
<dbReference type="EMBL" id="HF936567">
    <property type="protein sequence ID" value="CCX34513.1"/>
    <property type="molecule type" value="Genomic_DNA"/>
</dbReference>
<feature type="region of interest" description="Disordered" evidence="1">
    <location>
        <begin position="127"/>
        <end position="224"/>
    </location>
</feature>
<feature type="region of interest" description="Disordered" evidence="1">
    <location>
        <begin position="406"/>
        <end position="427"/>
    </location>
</feature>
<dbReference type="OMA" id="TPGHENG"/>
<evidence type="ECO:0000313" key="3">
    <source>
        <dbReference type="Proteomes" id="UP000018144"/>
    </source>
</evidence>
<name>U4LXL9_PYROM</name>
<feature type="compositionally biased region" description="Acidic residues" evidence="1">
    <location>
        <begin position="358"/>
        <end position="370"/>
    </location>
</feature>
<feature type="region of interest" description="Disordered" evidence="1">
    <location>
        <begin position="511"/>
        <end position="580"/>
    </location>
</feature>
<feature type="compositionally biased region" description="Polar residues" evidence="1">
    <location>
        <begin position="319"/>
        <end position="352"/>
    </location>
</feature>
<feature type="region of interest" description="Disordered" evidence="1">
    <location>
        <begin position="720"/>
        <end position="744"/>
    </location>
</feature>
<dbReference type="AlphaFoldDB" id="U4LXL9"/>
<organism evidence="2 3">
    <name type="scientific">Pyronema omphalodes (strain CBS 100304)</name>
    <name type="common">Pyronema confluens</name>
    <dbReference type="NCBI Taxonomy" id="1076935"/>
    <lineage>
        <taxon>Eukaryota</taxon>
        <taxon>Fungi</taxon>
        <taxon>Dikarya</taxon>
        <taxon>Ascomycota</taxon>
        <taxon>Pezizomycotina</taxon>
        <taxon>Pezizomycetes</taxon>
        <taxon>Pezizales</taxon>
        <taxon>Pyronemataceae</taxon>
        <taxon>Pyronema</taxon>
    </lineage>
</organism>
<feature type="compositionally biased region" description="Low complexity" evidence="1">
    <location>
        <begin position="170"/>
        <end position="187"/>
    </location>
</feature>
<accession>U4LXL9</accession>
<feature type="region of interest" description="Disordered" evidence="1">
    <location>
        <begin position="315"/>
        <end position="383"/>
    </location>
</feature>
<evidence type="ECO:0000256" key="1">
    <source>
        <dbReference type="SAM" id="MobiDB-lite"/>
    </source>
</evidence>
<feature type="region of interest" description="Disordered" evidence="1">
    <location>
        <begin position="1"/>
        <end position="26"/>
    </location>
</feature>
<feature type="compositionally biased region" description="Low complexity" evidence="1">
    <location>
        <begin position="551"/>
        <end position="565"/>
    </location>
</feature>
<evidence type="ECO:0000313" key="2">
    <source>
        <dbReference type="EMBL" id="CCX34513.1"/>
    </source>
</evidence>
<dbReference type="OrthoDB" id="5404498at2759"/>
<feature type="compositionally biased region" description="Polar residues" evidence="1">
    <location>
        <begin position="152"/>
        <end position="165"/>
    </location>
</feature>
<gene>
    <name evidence="2" type="ORF">PCON_03906</name>
</gene>
<protein>
    <submittedName>
        <fullName evidence="2">Uncharacterized protein</fullName>
    </submittedName>
</protein>